<comment type="caution">
    <text evidence="1">The sequence shown here is derived from an EMBL/GenBank/DDBJ whole genome shotgun (WGS) entry which is preliminary data.</text>
</comment>
<dbReference type="Gene3D" id="3.40.50.10540">
    <property type="entry name" value="Crotonobetainyl-coa:carnitine coa-transferase, domain 1"/>
    <property type="match status" value="1"/>
</dbReference>
<evidence type="ECO:0000313" key="1">
    <source>
        <dbReference type="EMBL" id="NDY83959.1"/>
    </source>
</evidence>
<dbReference type="PANTHER" id="PTHR48228">
    <property type="entry name" value="SUCCINYL-COA--D-CITRAMALATE COA-TRANSFERASE"/>
    <property type="match status" value="1"/>
</dbReference>
<dbReference type="Gene3D" id="3.30.1540.10">
    <property type="entry name" value="formyl-coa transferase, domain 3"/>
    <property type="match status" value="1"/>
</dbReference>
<dbReference type="InterPro" id="IPR003673">
    <property type="entry name" value="CoA-Trfase_fam_III"/>
</dbReference>
<dbReference type="InterPro" id="IPR023606">
    <property type="entry name" value="CoA-Trfase_III_dom_1_sf"/>
</dbReference>
<proteinExistence type="predicted"/>
<keyword evidence="1" id="KW-0808">Transferase</keyword>
<dbReference type="Pfam" id="PF02515">
    <property type="entry name" value="CoA_transf_3"/>
    <property type="match status" value="1"/>
</dbReference>
<dbReference type="InterPro" id="IPR044855">
    <property type="entry name" value="CoA-Trfase_III_dom3_sf"/>
</dbReference>
<gene>
    <name evidence="1" type="ORF">G3I67_12035</name>
</gene>
<dbReference type="EMBL" id="JAAGRN010000008">
    <property type="protein sequence ID" value="NDY83959.1"/>
    <property type="molecule type" value="Genomic_DNA"/>
</dbReference>
<sequence>MMTGPLKGVKVIEMAGLGPAPFAAMMLADLGAEVICIDRPVRSVSKGEKQSSAPKTEILRRGKKSISLDMKQPASVQAVLQLIESADVLLEGFRPGVMERLGLSPQVCHARNPKLVYGRMTGWGQTGPLSHAAGHDLNYIALSGALHAIGTADQPVVPLNLVGDFGGGAMLLVAGVLSGIIQARSSGRGQVVDAAMTDGSALLMSMMYGFMASGDWKDQRASNMLDGGAHFYGTYRCSDDKWVAIGSIEPQFYALLVEKSGIADVDLSAQRDPNTWPDMRKRFEHIFAQRTRAQWCEIMEGTDVCFAPIMGMREAAGHPHNQARKTFSEVDGVLQPSPAPRFSVTPPTIAHGPVGIGANTNEILQTLGLSDEQIRTISGINS</sequence>
<name>A0A6B2R3J9_9BURK</name>
<accession>A0A6B2R3J9</accession>
<reference evidence="1" key="1">
    <citation type="submission" date="2020-02" db="EMBL/GenBank/DDBJ databases">
        <authorList>
            <person name="Chen W.-M."/>
        </authorList>
    </citation>
    <scope>NUCLEOTIDE SEQUENCE</scope>
    <source>
        <strain evidence="1">NBD-18</strain>
    </source>
</reference>
<dbReference type="GO" id="GO:0016740">
    <property type="term" value="F:transferase activity"/>
    <property type="evidence" value="ECO:0007669"/>
    <property type="project" value="UniProtKB-KW"/>
</dbReference>
<dbReference type="InterPro" id="IPR050509">
    <property type="entry name" value="CoA-transferase_III"/>
</dbReference>
<dbReference type="AlphaFoldDB" id="A0A6B2R3J9"/>
<protein>
    <submittedName>
        <fullName evidence="1">CoA transferase</fullName>
    </submittedName>
</protein>
<dbReference type="PANTHER" id="PTHR48228:SF5">
    <property type="entry name" value="ALPHA-METHYLACYL-COA RACEMASE"/>
    <property type="match status" value="1"/>
</dbReference>
<dbReference type="SUPFAM" id="SSF89796">
    <property type="entry name" value="CoA-transferase family III (CaiB/BaiF)"/>
    <property type="match status" value="1"/>
</dbReference>
<organism evidence="1">
    <name type="scientific">Sheuella amnicola</name>
    <dbReference type="NCBI Taxonomy" id="2707330"/>
    <lineage>
        <taxon>Bacteria</taxon>
        <taxon>Pseudomonadati</taxon>
        <taxon>Pseudomonadota</taxon>
        <taxon>Betaproteobacteria</taxon>
        <taxon>Burkholderiales</taxon>
        <taxon>Alcaligenaceae</taxon>
        <taxon>Sheuella</taxon>
    </lineage>
</organism>